<evidence type="ECO:0000313" key="3">
    <source>
        <dbReference type="Proteomes" id="UP000246464"/>
    </source>
</evidence>
<gene>
    <name evidence="2" type="ORF">SMAX5B_021434</name>
</gene>
<name>A0A2U9B1D4_SCOMX</name>
<evidence type="ECO:0000256" key="1">
    <source>
        <dbReference type="SAM" id="MobiDB-lite"/>
    </source>
</evidence>
<proteinExistence type="predicted"/>
<dbReference type="AlphaFoldDB" id="A0A2U9B1D4"/>
<accession>A0A2U9B1D4</accession>
<sequence length="105" mass="11361">MALFLLNMASSALPATFHGPSLLTLVETVKLSVPEKLYGPNQLYLGGGGNSFRWYNPSAALSGRGCAVNFKRSQLTGQLSGCEVKVKRPTGNPPESPDYPFRPYK</sequence>
<keyword evidence="3" id="KW-1185">Reference proteome</keyword>
<organism evidence="2 3">
    <name type="scientific">Scophthalmus maximus</name>
    <name type="common">Turbot</name>
    <name type="synonym">Psetta maxima</name>
    <dbReference type="NCBI Taxonomy" id="52904"/>
    <lineage>
        <taxon>Eukaryota</taxon>
        <taxon>Metazoa</taxon>
        <taxon>Chordata</taxon>
        <taxon>Craniata</taxon>
        <taxon>Vertebrata</taxon>
        <taxon>Euteleostomi</taxon>
        <taxon>Actinopterygii</taxon>
        <taxon>Neopterygii</taxon>
        <taxon>Teleostei</taxon>
        <taxon>Neoteleostei</taxon>
        <taxon>Acanthomorphata</taxon>
        <taxon>Carangaria</taxon>
        <taxon>Pleuronectiformes</taxon>
        <taxon>Pleuronectoidei</taxon>
        <taxon>Scophthalmidae</taxon>
        <taxon>Scophthalmus</taxon>
    </lineage>
</organism>
<protein>
    <submittedName>
        <fullName evidence="2">Uncharacterized protein</fullName>
    </submittedName>
</protein>
<reference evidence="2 3" key="1">
    <citation type="submission" date="2017-12" db="EMBL/GenBank/DDBJ databases">
        <title>Integrating genomic resources of turbot (Scophthalmus maximus) in depth evaluation of genetic and physical mapping variation across individuals.</title>
        <authorList>
            <person name="Martinez P."/>
        </authorList>
    </citation>
    <scope>NUCLEOTIDE SEQUENCE [LARGE SCALE GENOMIC DNA]</scope>
</reference>
<evidence type="ECO:0000313" key="2">
    <source>
        <dbReference type="EMBL" id="AWO97749.1"/>
    </source>
</evidence>
<feature type="region of interest" description="Disordered" evidence="1">
    <location>
        <begin position="84"/>
        <end position="105"/>
    </location>
</feature>
<dbReference type="EMBL" id="CP026244">
    <property type="protein sequence ID" value="AWO97749.1"/>
    <property type="molecule type" value="Genomic_DNA"/>
</dbReference>
<dbReference type="Proteomes" id="UP000246464">
    <property type="component" value="Chromosome 2"/>
</dbReference>